<dbReference type="InterPro" id="IPR051055">
    <property type="entry name" value="PIF1_helicase"/>
</dbReference>
<comment type="cofactor">
    <cofactor evidence="9">
        <name>Mg(2+)</name>
        <dbReference type="ChEBI" id="CHEBI:18420"/>
    </cofactor>
</comment>
<evidence type="ECO:0000256" key="1">
    <source>
        <dbReference type="ARBA" id="ARBA00022741"/>
    </source>
</evidence>
<dbReference type="SUPFAM" id="SSF52540">
    <property type="entry name" value="P-loop containing nucleoside triphosphate hydrolases"/>
    <property type="match status" value="4"/>
</dbReference>
<keyword evidence="2 9" id="KW-0227">DNA damage</keyword>
<evidence type="ECO:0000256" key="4">
    <source>
        <dbReference type="ARBA" id="ARBA00022806"/>
    </source>
</evidence>
<dbReference type="GO" id="GO:0006310">
    <property type="term" value="P:DNA recombination"/>
    <property type="evidence" value="ECO:0007669"/>
    <property type="project" value="UniProtKB-KW"/>
</dbReference>
<evidence type="ECO:0000256" key="8">
    <source>
        <dbReference type="ARBA" id="ARBA00023235"/>
    </source>
</evidence>
<dbReference type="GO" id="GO:0043139">
    <property type="term" value="F:5'-3' DNA helicase activity"/>
    <property type="evidence" value="ECO:0007669"/>
    <property type="project" value="UniProtKB-EC"/>
</dbReference>
<dbReference type="CDD" id="cd18809">
    <property type="entry name" value="SF1_C_RecD"/>
    <property type="match status" value="1"/>
</dbReference>
<dbReference type="InterPro" id="IPR037056">
    <property type="entry name" value="RNase_H1_N_sf"/>
</dbReference>
<organism evidence="11 12">
    <name type="scientific">Paxillus involutus ATCC 200175</name>
    <dbReference type="NCBI Taxonomy" id="664439"/>
    <lineage>
        <taxon>Eukaryota</taxon>
        <taxon>Fungi</taxon>
        <taxon>Dikarya</taxon>
        <taxon>Basidiomycota</taxon>
        <taxon>Agaricomycotina</taxon>
        <taxon>Agaricomycetes</taxon>
        <taxon>Agaricomycetidae</taxon>
        <taxon>Boletales</taxon>
        <taxon>Paxilineae</taxon>
        <taxon>Paxillaceae</taxon>
        <taxon>Paxillus</taxon>
    </lineage>
</organism>
<dbReference type="GO" id="GO:0006281">
    <property type="term" value="P:DNA repair"/>
    <property type="evidence" value="ECO:0007669"/>
    <property type="project" value="UniProtKB-KW"/>
</dbReference>
<dbReference type="Pfam" id="PF21530">
    <property type="entry name" value="Pif1_2B_dom"/>
    <property type="match status" value="1"/>
</dbReference>
<accession>A0A0C9TK46</accession>
<dbReference type="InterPro" id="IPR027417">
    <property type="entry name" value="P-loop_NTPase"/>
</dbReference>
<evidence type="ECO:0000256" key="2">
    <source>
        <dbReference type="ARBA" id="ARBA00022763"/>
    </source>
</evidence>
<reference evidence="12" key="2">
    <citation type="submission" date="2015-01" db="EMBL/GenBank/DDBJ databases">
        <title>Evolutionary Origins and Diversification of the Mycorrhizal Mutualists.</title>
        <authorList>
            <consortium name="DOE Joint Genome Institute"/>
            <consortium name="Mycorrhizal Genomics Consortium"/>
            <person name="Kohler A."/>
            <person name="Kuo A."/>
            <person name="Nagy L.G."/>
            <person name="Floudas D."/>
            <person name="Copeland A."/>
            <person name="Barry K.W."/>
            <person name="Cichocki N."/>
            <person name="Veneault-Fourrey C."/>
            <person name="LaButti K."/>
            <person name="Lindquist E.A."/>
            <person name="Lipzen A."/>
            <person name="Lundell T."/>
            <person name="Morin E."/>
            <person name="Murat C."/>
            <person name="Riley R."/>
            <person name="Ohm R."/>
            <person name="Sun H."/>
            <person name="Tunlid A."/>
            <person name="Henrissat B."/>
            <person name="Grigoriev I.V."/>
            <person name="Hibbett D.S."/>
            <person name="Martin F."/>
        </authorList>
    </citation>
    <scope>NUCLEOTIDE SEQUENCE [LARGE SCALE GENOMIC DNA]</scope>
    <source>
        <strain evidence="12">ATCC 200175</strain>
    </source>
</reference>
<evidence type="ECO:0000256" key="7">
    <source>
        <dbReference type="ARBA" id="ARBA00023204"/>
    </source>
</evidence>
<keyword evidence="4 9" id="KW-0347">Helicase</keyword>
<feature type="domain" description="AAA+ ATPase" evidence="10">
    <location>
        <begin position="122"/>
        <end position="479"/>
    </location>
</feature>
<dbReference type="PANTHER" id="PTHR47642:SF5">
    <property type="entry name" value="ATP-DEPENDENT DNA HELICASE"/>
    <property type="match status" value="1"/>
</dbReference>
<dbReference type="InterPro" id="IPR049163">
    <property type="entry name" value="Pif1-like_2B_dom"/>
</dbReference>
<comment type="similarity">
    <text evidence="9">Belongs to the helicase family.</text>
</comment>
<dbReference type="GO" id="GO:0016887">
    <property type="term" value="F:ATP hydrolysis activity"/>
    <property type="evidence" value="ECO:0007669"/>
    <property type="project" value="RHEA"/>
</dbReference>
<dbReference type="InterPro" id="IPR011320">
    <property type="entry name" value="RNase_H1_N"/>
</dbReference>
<proteinExistence type="inferred from homology"/>
<dbReference type="AlphaFoldDB" id="A0A0C9TK46"/>
<dbReference type="GO" id="GO:0000723">
    <property type="term" value="P:telomere maintenance"/>
    <property type="evidence" value="ECO:0007669"/>
    <property type="project" value="InterPro"/>
</dbReference>
<evidence type="ECO:0000256" key="6">
    <source>
        <dbReference type="ARBA" id="ARBA00023125"/>
    </source>
</evidence>
<keyword evidence="1 9" id="KW-0547">Nucleotide-binding</keyword>
<dbReference type="PANTHER" id="PTHR47642">
    <property type="entry name" value="ATP-DEPENDENT DNA HELICASE"/>
    <property type="match status" value="1"/>
</dbReference>
<dbReference type="InterPro" id="IPR009027">
    <property type="entry name" value="Ribosomal_bL9/RNase_H1_N"/>
</dbReference>
<evidence type="ECO:0000256" key="3">
    <source>
        <dbReference type="ARBA" id="ARBA00022801"/>
    </source>
</evidence>
<dbReference type="OrthoDB" id="432234at2759"/>
<dbReference type="EMBL" id="KN819816">
    <property type="protein sequence ID" value="KIJ07676.1"/>
    <property type="molecule type" value="Genomic_DNA"/>
</dbReference>
<keyword evidence="7 9" id="KW-0234">DNA repair</keyword>
<dbReference type="InterPro" id="IPR003593">
    <property type="entry name" value="AAA+_ATPase"/>
</dbReference>
<name>A0A0C9TK46_PAXIN</name>
<dbReference type="Pfam" id="PF01693">
    <property type="entry name" value="Cauli_VI"/>
    <property type="match status" value="1"/>
</dbReference>
<keyword evidence="3 9" id="KW-0378">Hydrolase</keyword>
<dbReference type="Gene3D" id="3.40.50.300">
    <property type="entry name" value="P-loop containing nucleotide triphosphate hydrolases"/>
    <property type="match status" value="2"/>
</dbReference>
<keyword evidence="5 9" id="KW-0067">ATP-binding</keyword>
<keyword evidence="8" id="KW-0413">Isomerase</keyword>
<sequence>MPKTARKKYYAVRVGREGPTIYDTWAEVSRWPGAIHKSFTSRAEAEQWVSTPHPMEHTLPDGGYPWQTTTASTPSSRTILDAAESSRHTPNLEPIPRDLDAVHTPNIVLSQEQRAVLEMVQRGENVFFTGSAGTGKSVLLREIVEVCGGRGHAGLAITASTGIASVNVGGTTVHSWAGIGLGQEEGMFVIVGEGCEPLFWMKVRRPYQYGTTFANHSAQVSMIDGVLFDKLLPPVPDLDKHGNPVPPAFAFEAGSWSRCIKRPVVLTKVFRQKEQAFVDMLNLMRFGRLDDETIQAFYKLSRPLHYDDGIGPTQLYPTRAEVNRANQTRLHALPGQVIQYDATDTAGSDSNGVRVSEQQMERLLERLVAPRVIQLKVGAQVMLIKNMVQGELVNGSVGQVIRLSTSQEAMKNHTEIATEEGLRGSQREARQVTTTYDGSVWPVVRFTNGRELLCIPTDFTVDNAYGEMEARRRQVPLILAWALSVHKSQGQTLERVKVDLSRTFEKGQAYVSLSRATSMNTLEVLNFIPSKVMVHPRVLAWQNDLEQEELMKGLEHDGGYWSDMDADEVQGAFWVTTRNSEDTTFDFYGYMSNTRRYYAVRIGREGPRIYDTYTEVSNFKLAPCPIVPAPVEDFANDSQFAAATLGLSGSSGKGFDNIHDAQKWLTEYQYHFGSGSPLTTVHTNINVSLNISAATAVNEGAASASTSTTTTTTTTFATTADRPWKQGSTQNTSVFNVQGSPHQGYERQRFDQMQAPPPVTEPEIELSDEQRDILAMIRAGRNIFFTGPAGTGKSVLLRAIIRYLRSVHGGAVAITAPTGIAGLNIGGQTIHSWAGIGLGKEPCDQLKRRLSGFARRRWMDAQALIIDEVSMLDGRLFDKLEAIARYIRNTERPFGGIQLILSGDFFQLPPVPDQDSTSRIEATFAFQAKTWRQCVDHMAILTKVFRQKDNSGLPLPEHFAVG</sequence>
<gene>
    <name evidence="11" type="ORF">PAXINDRAFT_158355</name>
</gene>
<keyword evidence="9" id="KW-0233">DNA recombination</keyword>
<dbReference type="SUPFAM" id="SSF55658">
    <property type="entry name" value="L9 N-domain-like"/>
    <property type="match status" value="1"/>
</dbReference>
<dbReference type="Pfam" id="PF05970">
    <property type="entry name" value="PIF1"/>
    <property type="match status" value="2"/>
</dbReference>
<dbReference type="GO" id="GO:0005524">
    <property type="term" value="F:ATP binding"/>
    <property type="evidence" value="ECO:0007669"/>
    <property type="project" value="UniProtKB-KW"/>
</dbReference>
<comment type="catalytic activity">
    <reaction evidence="9">
        <text>ATP + H2O = ADP + phosphate + H(+)</text>
        <dbReference type="Rhea" id="RHEA:13065"/>
        <dbReference type="ChEBI" id="CHEBI:15377"/>
        <dbReference type="ChEBI" id="CHEBI:15378"/>
        <dbReference type="ChEBI" id="CHEBI:30616"/>
        <dbReference type="ChEBI" id="CHEBI:43474"/>
        <dbReference type="ChEBI" id="CHEBI:456216"/>
        <dbReference type="EC" id="5.6.2.3"/>
    </reaction>
</comment>
<dbReference type="EC" id="5.6.2.3" evidence="9"/>
<dbReference type="SMART" id="SM00382">
    <property type="entry name" value="AAA"/>
    <property type="match status" value="2"/>
</dbReference>
<keyword evidence="6" id="KW-0238">DNA-binding</keyword>
<protein>
    <recommendedName>
        <fullName evidence="9">ATP-dependent DNA helicase</fullName>
        <ecNumber evidence="9">5.6.2.3</ecNumber>
    </recommendedName>
</protein>
<evidence type="ECO:0000256" key="5">
    <source>
        <dbReference type="ARBA" id="ARBA00022840"/>
    </source>
</evidence>
<dbReference type="InterPro" id="IPR010285">
    <property type="entry name" value="DNA_helicase_pif1-like_DEAD"/>
</dbReference>
<evidence type="ECO:0000313" key="12">
    <source>
        <dbReference type="Proteomes" id="UP000053647"/>
    </source>
</evidence>
<evidence type="ECO:0000256" key="9">
    <source>
        <dbReference type="RuleBase" id="RU363044"/>
    </source>
</evidence>
<dbReference type="Proteomes" id="UP000053647">
    <property type="component" value="Unassembled WGS sequence"/>
</dbReference>
<keyword evidence="12" id="KW-1185">Reference proteome</keyword>
<feature type="domain" description="AAA+ ATPase" evidence="10">
    <location>
        <begin position="779"/>
        <end position="926"/>
    </location>
</feature>
<dbReference type="CDD" id="cd18037">
    <property type="entry name" value="DEXSc_Pif1_like"/>
    <property type="match status" value="1"/>
</dbReference>
<dbReference type="HOGENOM" id="CLU_307388_0_0_1"/>
<dbReference type="Gene3D" id="3.40.970.10">
    <property type="entry name" value="Ribonuclease H1, N-terminal domain"/>
    <property type="match status" value="2"/>
</dbReference>
<evidence type="ECO:0000259" key="10">
    <source>
        <dbReference type="SMART" id="SM00382"/>
    </source>
</evidence>
<reference evidence="11 12" key="1">
    <citation type="submission" date="2014-06" db="EMBL/GenBank/DDBJ databases">
        <authorList>
            <consortium name="DOE Joint Genome Institute"/>
            <person name="Kuo A."/>
            <person name="Kohler A."/>
            <person name="Nagy L.G."/>
            <person name="Floudas D."/>
            <person name="Copeland A."/>
            <person name="Barry K.W."/>
            <person name="Cichocki N."/>
            <person name="Veneault-Fourrey C."/>
            <person name="LaButti K."/>
            <person name="Lindquist E.A."/>
            <person name="Lipzen A."/>
            <person name="Lundell T."/>
            <person name="Morin E."/>
            <person name="Murat C."/>
            <person name="Sun H."/>
            <person name="Tunlid A."/>
            <person name="Henrissat B."/>
            <person name="Grigoriev I.V."/>
            <person name="Hibbett D.S."/>
            <person name="Martin F."/>
            <person name="Nordberg H.P."/>
            <person name="Cantor M.N."/>
            <person name="Hua S.X."/>
        </authorList>
    </citation>
    <scope>NUCLEOTIDE SEQUENCE [LARGE SCALE GENOMIC DNA]</scope>
    <source>
        <strain evidence="11 12">ATCC 200175</strain>
    </source>
</reference>
<evidence type="ECO:0000313" key="11">
    <source>
        <dbReference type="EMBL" id="KIJ07676.1"/>
    </source>
</evidence>